<dbReference type="EMBL" id="JH000120">
    <property type="protein sequence ID" value="EGV94822.1"/>
    <property type="molecule type" value="Genomic_DNA"/>
</dbReference>
<organism evidence="2 3">
    <name type="scientific">Cricetulus griseus</name>
    <name type="common">Chinese hamster</name>
    <name type="synonym">Cricetulus barabensis griseus</name>
    <dbReference type="NCBI Taxonomy" id="10029"/>
    <lineage>
        <taxon>Eukaryota</taxon>
        <taxon>Metazoa</taxon>
        <taxon>Chordata</taxon>
        <taxon>Craniata</taxon>
        <taxon>Vertebrata</taxon>
        <taxon>Euteleostomi</taxon>
        <taxon>Mammalia</taxon>
        <taxon>Eutheria</taxon>
        <taxon>Euarchontoglires</taxon>
        <taxon>Glires</taxon>
        <taxon>Rodentia</taxon>
        <taxon>Myomorpha</taxon>
        <taxon>Muroidea</taxon>
        <taxon>Cricetidae</taxon>
        <taxon>Cricetinae</taxon>
        <taxon>Cricetulus</taxon>
    </lineage>
</organism>
<evidence type="ECO:0000313" key="2">
    <source>
        <dbReference type="EMBL" id="EGV94822.1"/>
    </source>
</evidence>
<name>G3H2Y5_CRIGR</name>
<proteinExistence type="predicted"/>
<feature type="region of interest" description="Disordered" evidence="1">
    <location>
        <begin position="34"/>
        <end position="53"/>
    </location>
</feature>
<dbReference type="AlphaFoldDB" id="G3H2Y5"/>
<protein>
    <submittedName>
        <fullName evidence="2">Uncharacterized protein</fullName>
    </submittedName>
</protein>
<dbReference type="InParanoid" id="G3H2Y5"/>
<sequence length="60" mass="6953">MNKRNTNKLKIKSRMGWGAGCGHLALCESNRLQSKFQDSQDKRNPVSKTKKNGLEMWFRV</sequence>
<gene>
    <name evidence="2" type="ORF">I79_004590</name>
</gene>
<reference evidence="3" key="1">
    <citation type="journal article" date="2011" name="Nat. Biotechnol.">
        <title>The genomic sequence of the Chinese hamster ovary (CHO)-K1 cell line.</title>
        <authorList>
            <person name="Xu X."/>
            <person name="Nagarajan H."/>
            <person name="Lewis N.E."/>
            <person name="Pan S."/>
            <person name="Cai Z."/>
            <person name="Liu X."/>
            <person name="Chen W."/>
            <person name="Xie M."/>
            <person name="Wang W."/>
            <person name="Hammond S."/>
            <person name="Andersen M.R."/>
            <person name="Neff N."/>
            <person name="Passarelli B."/>
            <person name="Koh W."/>
            <person name="Fan H.C."/>
            <person name="Wang J."/>
            <person name="Gui Y."/>
            <person name="Lee K.H."/>
            <person name="Betenbaugh M.J."/>
            <person name="Quake S.R."/>
            <person name="Famili I."/>
            <person name="Palsson B.O."/>
            <person name="Wang J."/>
        </authorList>
    </citation>
    <scope>NUCLEOTIDE SEQUENCE [LARGE SCALE GENOMIC DNA]</scope>
    <source>
        <strain evidence="3">CHO K1 cell line</strain>
    </source>
</reference>
<evidence type="ECO:0000313" key="3">
    <source>
        <dbReference type="Proteomes" id="UP000001075"/>
    </source>
</evidence>
<evidence type="ECO:0000256" key="1">
    <source>
        <dbReference type="SAM" id="MobiDB-lite"/>
    </source>
</evidence>
<accession>G3H2Y5</accession>
<dbReference type="Proteomes" id="UP000001075">
    <property type="component" value="Unassembled WGS sequence"/>
</dbReference>